<name>A0ACB1A8D6_MELEN</name>
<gene>
    <name evidence="1" type="ORF">MENTE1834_LOCUS35087</name>
</gene>
<organism evidence="1 2">
    <name type="scientific">Meloidogyne enterolobii</name>
    <name type="common">Root-knot nematode worm</name>
    <name type="synonym">Meloidogyne mayaguensis</name>
    <dbReference type="NCBI Taxonomy" id="390850"/>
    <lineage>
        <taxon>Eukaryota</taxon>
        <taxon>Metazoa</taxon>
        <taxon>Ecdysozoa</taxon>
        <taxon>Nematoda</taxon>
        <taxon>Chromadorea</taxon>
        <taxon>Rhabditida</taxon>
        <taxon>Tylenchina</taxon>
        <taxon>Tylenchomorpha</taxon>
        <taxon>Tylenchoidea</taxon>
        <taxon>Meloidogynidae</taxon>
        <taxon>Meloidogyninae</taxon>
        <taxon>Meloidogyne</taxon>
    </lineage>
</organism>
<comment type="caution">
    <text evidence="1">The sequence shown here is derived from an EMBL/GenBank/DDBJ whole genome shotgun (WGS) entry which is preliminary data.</text>
</comment>
<dbReference type="EMBL" id="CAVMJV010000066">
    <property type="protein sequence ID" value="CAK5087498.1"/>
    <property type="molecule type" value="Genomic_DNA"/>
</dbReference>
<proteinExistence type="predicted"/>
<evidence type="ECO:0000313" key="2">
    <source>
        <dbReference type="Proteomes" id="UP001497535"/>
    </source>
</evidence>
<protein>
    <submittedName>
        <fullName evidence="1">Uncharacterized protein</fullName>
    </submittedName>
</protein>
<dbReference type="Proteomes" id="UP001497535">
    <property type="component" value="Unassembled WGS sequence"/>
</dbReference>
<accession>A0ACB1A8D6</accession>
<keyword evidence="2" id="KW-1185">Reference proteome</keyword>
<sequence length="102" mass="11445">MLINKFQLILLFIISMFALTILAVNPPFGRLSVNKGQLVGANGRPVQLRGISLWFSQWLTQWYSPQAVKAIKCFFNGNVVSFSDYILGLGIGDVKSYPKYNT</sequence>
<evidence type="ECO:0000313" key="1">
    <source>
        <dbReference type="EMBL" id="CAK5087498.1"/>
    </source>
</evidence>
<reference evidence="1" key="1">
    <citation type="submission" date="2023-11" db="EMBL/GenBank/DDBJ databases">
        <authorList>
            <person name="Poullet M."/>
        </authorList>
    </citation>
    <scope>NUCLEOTIDE SEQUENCE</scope>
    <source>
        <strain evidence="1">E1834</strain>
    </source>
</reference>